<protein>
    <submittedName>
        <fullName evidence="1">Uncharacterized protein</fullName>
    </submittedName>
</protein>
<evidence type="ECO:0000313" key="2">
    <source>
        <dbReference type="Proteomes" id="UP001419268"/>
    </source>
</evidence>
<organism evidence="1 2">
    <name type="scientific">Stephania cephalantha</name>
    <dbReference type="NCBI Taxonomy" id="152367"/>
    <lineage>
        <taxon>Eukaryota</taxon>
        <taxon>Viridiplantae</taxon>
        <taxon>Streptophyta</taxon>
        <taxon>Embryophyta</taxon>
        <taxon>Tracheophyta</taxon>
        <taxon>Spermatophyta</taxon>
        <taxon>Magnoliopsida</taxon>
        <taxon>Ranunculales</taxon>
        <taxon>Menispermaceae</taxon>
        <taxon>Menispermoideae</taxon>
        <taxon>Cissampelideae</taxon>
        <taxon>Stephania</taxon>
    </lineage>
</organism>
<keyword evidence="2" id="KW-1185">Reference proteome</keyword>
<sequence length="54" mass="6008">MQNNQVQRAIARIGSAEKNLRIQVVKYKKIGGKSSLKKEIEGAPSRTPRTLESV</sequence>
<reference evidence="1 2" key="1">
    <citation type="submission" date="2024-01" db="EMBL/GenBank/DDBJ databases">
        <title>Genome assemblies of Stephania.</title>
        <authorList>
            <person name="Yang L."/>
        </authorList>
    </citation>
    <scope>NUCLEOTIDE SEQUENCE [LARGE SCALE GENOMIC DNA]</scope>
    <source>
        <strain evidence="1">JXDWG</strain>
        <tissue evidence="1">Leaf</tissue>
    </source>
</reference>
<proteinExistence type="predicted"/>
<accession>A0AAP0KVG3</accession>
<comment type="caution">
    <text evidence="1">The sequence shown here is derived from an EMBL/GenBank/DDBJ whole genome shotgun (WGS) entry which is preliminary data.</text>
</comment>
<evidence type="ECO:0000313" key="1">
    <source>
        <dbReference type="EMBL" id="KAK9158145.1"/>
    </source>
</evidence>
<dbReference type="Proteomes" id="UP001419268">
    <property type="component" value="Unassembled WGS sequence"/>
</dbReference>
<dbReference type="EMBL" id="JBBNAG010000002">
    <property type="protein sequence ID" value="KAK9158145.1"/>
    <property type="molecule type" value="Genomic_DNA"/>
</dbReference>
<gene>
    <name evidence="1" type="ORF">Scep_004719</name>
</gene>
<dbReference type="AlphaFoldDB" id="A0AAP0KVG3"/>
<name>A0AAP0KVG3_9MAGN</name>